<dbReference type="OrthoDB" id="71751at2"/>
<reference evidence="3 4" key="1">
    <citation type="submission" date="2019-12" db="EMBL/GenBank/DDBJ databases">
        <title>Shinella kummerowiae sp. nov., a symbiotic bacterium isolated from root nodules of the herbal legume Kummerowia stipulacea.</title>
        <authorList>
            <person name="Gao J."/>
        </authorList>
    </citation>
    <scope>NUCLEOTIDE SEQUENCE [LARGE SCALE GENOMIC DNA]</scope>
    <source>
        <strain evidence="3 4">CCBAU 25048</strain>
    </source>
</reference>
<keyword evidence="4" id="KW-1185">Reference proteome</keyword>
<dbReference type="Gene3D" id="2.30.30.1060">
    <property type="match status" value="1"/>
</dbReference>
<evidence type="ECO:0000313" key="3">
    <source>
        <dbReference type="EMBL" id="MXN49233.1"/>
    </source>
</evidence>
<organism evidence="3 4">
    <name type="scientific">Shinella kummerowiae</name>
    <dbReference type="NCBI Taxonomy" id="417745"/>
    <lineage>
        <taxon>Bacteria</taxon>
        <taxon>Pseudomonadati</taxon>
        <taxon>Pseudomonadota</taxon>
        <taxon>Alphaproteobacteria</taxon>
        <taxon>Hyphomicrobiales</taxon>
        <taxon>Rhizobiaceae</taxon>
        <taxon>Shinella</taxon>
    </lineage>
</organism>
<feature type="domain" description="Hypervirulence associated protein TUDOR" evidence="2">
    <location>
        <begin position="8"/>
        <end position="66"/>
    </location>
</feature>
<proteinExistence type="predicted"/>
<sequence>MSEKLKKGDKVKWETSHGETEGRVVRKQTSKTKIKDHTVKATKSDSQFIVESDKSGKRAAHKPEALKKA</sequence>
<dbReference type="RefSeq" id="WP_160862712.1">
    <property type="nucleotide sequence ID" value="NZ_JAODWE010000022.1"/>
</dbReference>
<dbReference type="Proteomes" id="UP000435802">
    <property type="component" value="Unassembled WGS sequence"/>
</dbReference>
<feature type="compositionally biased region" description="Basic and acidic residues" evidence="1">
    <location>
        <begin position="51"/>
        <end position="69"/>
    </location>
</feature>
<dbReference type="InterPro" id="IPR021331">
    <property type="entry name" value="Hva1_TUDOR"/>
</dbReference>
<dbReference type="Pfam" id="PF11160">
    <property type="entry name" value="Hva1_TUDOR"/>
    <property type="match status" value="1"/>
</dbReference>
<name>A0A6N8SLF9_9HYPH</name>
<accession>A0A6N8SLF9</accession>
<protein>
    <submittedName>
        <fullName evidence="3">HVA1 family protein</fullName>
    </submittedName>
</protein>
<evidence type="ECO:0000313" key="4">
    <source>
        <dbReference type="Proteomes" id="UP000435802"/>
    </source>
</evidence>
<feature type="compositionally biased region" description="Basic and acidic residues" evidence="1">
    <location>
        <begin position="1"/>
        <end position="24"/>
    </location>
</feature>
<feature type="region of interest" description="Disordered" evidence="1">
    <location>
        <begin position="1"/>
        <end position="69"/>
    </location>
</feature>
<comment type="caution">
    <text evidence="3">The sequence shown here is derived from an EMBL/GenBank/DDBJ whole genome shotgun (WGS) entry which is preliminary data.</text>
</comment>
<gene>
    <name evidence="3" type="ORF">GR138_28965</name>
</gene>
<dbReference type="AlphaFoldDB" id="A0A6N8SLF9"/>
<evidence type="ECO:0000259" key="2">
    <source>
        <dbReference type="Pfam" id="PF11160"/>
    </source>
</evidence>
<dbReference type="EMBL" id="WUMK01000017">
    <property type="protein sequence ID" value="MXN49233.1"/>
    <property type="molecule type" value="Genomic_DNA"/>
</dbReference>
<evidence type="ECO:0000256" key="1">
    <source>
        <dbReference type="SAM" id="MobiDB-lite"/>
    </source>
</evidence>
<feature type="compositionally biased region" description="Basic and acidic residues" evidence="1">
    <location>
        <begin position="33"/>
        <end position="43"/>
    </location>
</feature>